<sequence length="232" mass="24990">MSKVAKITILFVLFVGGYARNIRITNRCSFPVWPGWQGQSSTPGGGGSGQLNTGSSIDVGVPNDWTGGRVWARTGCDGNMNCETGGCGNSIHCNGKWGEVGVSLAEFGLNKYLGMDFYDVSLVDGFNVQIKIRPMGGVGDCKTVGQTTGDILGQCPNELRKNVGGRNVECRSACTVFRKDEYCCTGSQASSCGPTNYSRFFKDRCPTAYSYPKDDATSVFTCKNTDYEVIFC</sequence>
<accession>A0AC34R5J0</accession>
<evidence type="ECO:0000313" key="2">
    <source>
        <dbReference type="WBParaSite" id="JU765_v2.g3727.t1"/>
    </source>
</evidence>
<name>A0AC34R5J0_9BILA</name>
<reference evidence="2" key="1">
    <citation type="submission" date="2022-11" db="UniProtKB">
        <authorList>
            <consortium name="WormBaseParasite"/>
        </authorList>
    </citation>
    <scope>IDENTIFICATION</scope>
</reference>
<organism evidence="1 2">
    <name type="scientific">Panagrolaimus sp. JU765</name>
    <dbReference type="NCBI Taxonomy" id="591449"/>
    <lineage>
        <taxon>Eukaryota</taxon>
        <taxon>Metazoa</taxon>
        <taxon>Ecdysozoa</taxon>
        <taxon>Nematoda</taxon>
        <taxon>Chromadorea</taxon>
        <taxon>Rhabditida</taxon>
        <taxon>Tylenchina</taxon>
        <taxon>Panagrolaimomorpha</taxon>
        <taxon>Panagrolaimoidea</taxon>
        <taxon>Panagrolaimidae</taxon>
        <taxon>Panagrolaimus</taxon>
    </lineage>
</organism>
<protein>
    <submittedName>
        <fullName evidence="2">Thaumatin-like protein</fullName>
    </submittedName>
</protein>
<evidence type="ECO:0000313" key="1">
    <source>
        <dbReference type="Proteomes" id="UP000887576"/>
    </source>
</evidence>
<proteinExistence type="predicted"/>
<dbReference type="Proteomes" id="UP000887576">
    <property type="component" value="Unplaced"/>
</dbReference>
<dbReference type="WBParaSite" id="JU765_v2.g3727.t1">
    <property type="protein sequence ID" value="JU765_v2.g3727.t1"/>
    <property type="gene ID" value="JU765_v2.g3727"/>
</dbReference>